<feature type="region of interest" description="Disordered" evidence="1">
    <location>
        <begin position="36"/>
        <end position="81"/>
    </location>
</feature>
<organism evidence="2 3">
    <name type="scientific">Characodon lateralis</name>
    <dbReference type="NCBI Taxonomy" id="208331"/>
    <lineage>
        <taxon>Eukaryota</taxon>
        <taxon>Metazoa</taxon>
        <taxon>Chordata</taxon>
        <taxon>Craniata</taxon>
        <taxon>Vertebrata</taxon>
        <taxon>Euteleostomi</taxon>
        <taxon>Actinopterygii</taxon>
        <taxon>Neopterygii</taxon>
        <taxon>Teleostei</taxon>
        <taxon>Neoteleostei</taxon>
        <taxon>Acanthomorphata</taxon>
        <taxon>Ovalentaria</taxon>
        <taxon>Atherinomorphae</taxon>
        <taxon>Cyprinodontiformes</taxon>
        <taxon>Goodeidae</taxon>
        <taxon>Characodon</taxon>
    </lineage>
</organism>
<keyword evidence="3" id="KW-1185">Reference proteome</keyword>
<evidence type="ECO:0000313" key="2">
    <source>
        <dbReference type="EMBL" id="MED6271509.1"/>
    </source>
</evidence>
<dbReference type="EMBL" id="JAHUTJ010018417">
    <property type="protein sequence ID" value="MED6271509.1"/>
    <property type="molecule type" value="Genomic_DNA"/>
</dbReference>
<feature type="compositionally biased region" description="Basic and acidic residues" evidence="1">
    <location>
        <begin position="56"/>
        <end position="81"/>
    </location>
</feature>
<protein>
    <submittedName>
        <fullName evidence="2">Uncharacterized protein</fullName>
    </submittedName>
</protein>
<sequence>MVNGYLQHFTPFSTSPSPSPCLHDNLLSLRRQKVTEHLRSRRGKRLVPPASNSLRNLEDRRFLDSQHEVRDKPEGQRRGGG</sequence>
<comment type="caution">
    <text evidence="2">The sequence shown here is derived from an EMBL/GenBank/DDBJ whole genome shotgun (WGS) entry which is preliminary data.</text>
</comment>
<gene>
    <name evidence="2" type="ORF">CHARACLAT_021012</name>
</gene>
<evidence type="ECO:0000313" key="3">
    <source>
        <dbReference type="Proteomes" id="UP001352852"/>
    </source>
</evidence>
<feature type="region of interest" description="Disordered" evidence="1">
    <location>
        <begin position="1"/>
        <end position="24"/>
    </location>
</feature>
<proteinExistence type="predicted"/>
<name>A0ABU7DCE0_9TELE</name>
<accession>A0ABU7DCE0</accession>
<dbReference type="Proteomes" id="UP001352852">
    <property type="component" value="Unassembled WGS sequence"/>
</dbReference>
<evidence type="ECO:0000256" key="1">
    <source>
        <dbReference type="SAM" id="MobiDB-lite"/>
    </source>
</evidence>
<reference evidence="2 3" key="1">
    <citation type="submission" date="2021-06" db="EMBL/GenBank/DDBJ databases">
        <authorList>
            <person name="Palmer J.M."/>
        </authorList>
    </citation>
    <scope>NUCLEOTIDE SEQUENCE [LARGE SCALE GENOMIC DNA]</scope>
    <source>
        <strain evidence="2 3">CL_MEX2019</strain>
        <tissue evidence="2">Muscle</tissue>
    </source>
</reference>